<dbReference type="PANTHER" id="PTHR46112">
    <property type="entry name" value="AMINOPEPTIDASE"/>
    <property type="match status" value="1"/>
</dbReference>
<dbReference type="CDD" id="cd01066">
    <property type="entry name" value="APP_MetAP"/>
    <property type="match status" value="1"/>
</dbReference>
<dbReference type="AlphaFoldDB" id="A0A4Q0U795"/>
<organism evidence="1 2">
    <name type="scientific">Candidatus Amulumruptor caecigallinarius</name>
    <dbReference type="NCBI Taxonomy" id="2109911"/>
    <lineage>
        <taxon>Bacteria</taxon>
        <taxon>Pseudomonadati</taxon>
        <taxon>Bacteroidota</taxon>
        <taxon>Bacteroidia</taxon>
        <taxon>Bacteroidales</taxon>
        <taxon>Muribaculaceae</taxon>
        <taxon>Candidatus Amulumruptor</taxon>
    </lineage>
</organism>
<dbReference type="InterPro" id="IPR000994">
    <property type="entry name" value="Pept_M24"/>
</dbReference>
<name>A0A4Q0U795_9BACT</name>
<protein>
    <submittedName>
        <fullName evidence="1">Xaa-Pro peptidase family protein</fullName>
    </submittedName>
</protein>
<dbReference type="PANTHER" id="PTHR46112:SF2">
    <property type="entry name" value="XAA-PRO AMINOPEPTIDASE P-RELATED"/>
    <property type="match status" value="1"/>
</dbReference>
<dbReference type="Proteomes" id="UP000711407">
    <property type="component" value="Unassembled WGS sequence"/>
</dbReference>
<comment type="caution">
    <text evidence="1">The sequence shown here is derived from an EMBL/GenBank/DDBJ whole genome shotgun (WGS) entry which is preliminary data.</text>
</comment>
<dbReference type="Pfam" id="PF01321">
    <property type="entry name" value="Creatinase_N"/>
    <property type="match status" value="1"/>
</dbReference>
<dbReference type="Gene3D" id="3.90.230.10">
    <property type="entry name" value="Creatinase/methionine aminopeptidase superfamily"/>
    <property type="match status" value="1"/>
</dbReference>
<dbReference type="SUPFAM" id="SSF55920">
    <property type="entry name" value="Creatinase/aminopeptidase"/>
    <property type="match status" value="1"/>
</dbReference>
<dbReference type="Gene3D" id="3.40.350.10">
    <property type="entry name" value="Creatinase/prolidase N-terminal domain"/>
    <property type="match status" value="1"/>
</dbReference>
<proteinExistence type="predicted"/>
<dbReference type="Pfam" id="PF00557">
    <property type="entry name" value="Peptidase_M24"/>
    <property type="match status" value="1"/>
</dbReference>
<gene>
    <name evidence="1" type="ORF">K8V47_00795</name>
</gene>
<dbReference type="InterPro" id="IPR050659">
    <property type="entry name" value="Peptidase_M24B"/>
</dbReference>
<dbReference type="SUPFAM" id="SSF53092">
    <property type="entry name" value="Creatinase/prolidase N-terminal domain"/>
    <property type="match status" value="1"/>
</dbReference>
<accession>A0A4Q0U795</accession>
<dbReference type="InterPro" id="IPR029149">
    <property type="entry name" value="Creatin/AminoP/Spt16_N"/>
</dbReference>
<reference evidence="1" key="2">
    <citation type="submission" date="2021-09" db="EMBL/GenBank/DDBJ databases">
        <authorList>
            <person name="Gilroy R."/>
        </authorList>
    </citation>
    <scope>NUCLEOTIDE SEQUENCE</scope>
    <source>
        <strain evidence="1">4100</strain>
    </source>
</reference>
<dbReference type="EMBL" id="DYXT01000006">
    <property type="protein sequence ID" value="HJE38291.1"/>
    <property type="molecule type" value="Genomic_DNA"/>
</dbReference>
<evidence type="ECO:0000313" key="2">
    <source>
        <dbReference type="Proteomes" id="UP000711407"/>
    </source>
</evidence>
<reference evidence="1" key="1">
    <citation type="journal article" date="2021" name="PeerJ">
        <title>Extensive microbial diversity within the chicken gut microbiome revealed by metagenomics and culture.</title>
        <authorList>
            <person name="Gilroy R."/>
            <person name="Ravi A."/>
            <person name="Getino M."/>
            <person name="Pursley I."/>
            <person name="Horton D.L."/>
            <person name="Alikhan N.F."/>
            <person name="Baker D."/>
            <person name="Gharbi K."/>
            <person name="Hall N."/>
            <person name="Watson M."/>
            <person name="Adriaenssens E.M."/>
            <person name="Foster-Nyarko E."/>
            <person name="Jarju S."/>
            <person name="Secka A."/>
            <person name="Antonio M."/>
            <person name="Oren A."/>
            <person name="Chaudhuri R.R."/>
            <person name="La Ragione R."/>
            <person name="Hildebrand F."/>
            <person name="Pallen M.J."/>
        </authorList>
    </citation>
    <scope>NUCLEOTIDE SEQUENCE</scope>
    <source>
        <strain evidence="1">4100</strain>
    </source>
</reference>
<evidence type="ECO:0000313" key="1">
    <source>
        <dbReference type="EMBL" id="HJE38291.1"/>
    </source>
</evidence>
<sequence>MNDNIILLSHDEQQLRLSRVRGLMKQAGLDAVLIADFANLYYLTGRVYAGYAYIGGRDGEQMYFVKRMENLQGDGVVGIRKPEQMAESILIDASAVIGIELDLMNYNMVKRLQGIFPEAQIKDCTSVMRAARAVKTDAELQMLRRSGVLHEDVYRRIPGLYREGMTDIELEIEIERALRLEGNLGQFRISGDTMETYMGSLITGDNADEPSPYDFAMGGAGLNPSLPTGACGELIRPGSAVMVDLCGNFTGYMTDMTRTFSLGSLEKLAMDAHQCSIDIIERLVTLGKPGTPASELYNAAMEMAKERGLHTYFMGHRQHAGFIGHGVGIEINELPVIAPRSRDILQLHNVIALEPKFVIPHVGAVGIESTFVVQDFGLECITNAPTEIISLT</sequence>
<dbReference type="InterPro" id="IPR036005">
    <property type="entry name" value="Creatinase/aminopeptidase-like"/>
</dbReference>
<dbReference type="InterPro" id="IPR000587">
    <property type="entry name" value="Creatinase_N"/>
</dbReference>